<comment type="caution">
    <text evidence="1">The sequence shown here is derived from an EMBL/GenBank/DDBJ whole genome shotgun (WGS) entry which is preliminary data.</text>
</comment>
<evidence type="ECO:0000313" key="1">
    <source>
        <dbReference type="EMBL" id="GMM62457.1"/>
    </source>
</evidence>
<gene>
    <name evidence="1" type="ORF">NUTIK01_32340</name>
</gene>
<dbReference type="RefSeq" id="WP_317976201.1">
    <property type="nucleotide sequence ID" value="NZ_BTFW01000002.1"/>
</dbReference>
<sequence length="78" mass="8716">MQICLIEGLHLTATNKRHLAEIIGKGWTSGQSKRIAYTVTPIAGEAGRFAYHWRKPETDDFGRPVIREGRGIIEVISP</sequence>
<keyword evidence="2" id="KW-1185">Reference proteome</keyword>
<proteinExistence type="predicted"/>
<organism evidence="1 2">
    <name type="scientific">Novosphingobium pituita</name>
    <dbReference type="NCBI Taxonomy" id="3056842"/>
    <lineage>
        <taxon>Bacteria</taxon>
        <taxon>Pseudomonadati</taxon>
        <taxon>Pseudomonadota</taxon>
        <taxon>Alphaproteobacteria</taxon>
        <taxon>Sphingomonadales</taxon>
        <taxon>Sphingomonadaceae</taxon>
        <taxon>Novosphingobium</taxon>
    </lineage>
</organism>
<reference evidence="1 2" key="1">
    <citation type="submission" date="2023-06" db="EMBL/GenBank/DDBJ databases">
        <title>Draft genome sequence of Novosphingobium sp. strain IK01.</title>
        <authorList>
            <person name="Hatamoto M."/>
            <person name="Ikarashi T."/>
            <person name="Yamaguchi T."/>
        </authorList>
    </citation>
    <scope>NUCLEOTIDE SEQUENCE [LARGE SCALE GENOMIC DNA]</scope>
    <source>
        <strain evidence="1 2">IK01</strain>
    </source>
</reference>
<accession>A0ABQ6PD37</accession>
<protein>
    <submittedName>
        <fullName evidence="1">Uncharacterized protein</fullName>
    </submittedName>
</protein>
<dbReference type="Proteomes" id="UP001187221">
    <property type="component" value="Unassembled WGS sequence"/>
</dbReference>
<evidence type="ECO:0000313" key="2">
    <source>
        <dbReference type="Proteomes" id="UP001187221"/>
    </source>
</evidence>
<dbReference type="EMBL" id="BTFW01000002">
    <property type="protein sequence ID" value="GMM62457.1"/>
    <property type="molecule type" value="Genomic_DNA"/>
</dbReference>
<name>A0ABQ6PD37_9SPHN</name>